<dbReference type="AlphaFoldDB" id="A0A7X2M0T4"/>
<evidence type="ECO:0000256" key="3">
    <source>
        <dbReference type="ARBA" id="ARBA00022801"/>
    </source>
</evidence>
<name>A0A7X2M0T4_9BACI</name>
<dbReference type="Pfam" id="PF00326">
    <property type="entry name" value="Peptidase_S9"/>
    <property type="match status" value="1"/>
</dbReference>
<gene>
    <name evidence="6" type="ORF">GJU40_13810</name>
</gene>
<dbReference type="Proteomes" id="UP000448867">
    <property type="component" value="Unassembled WGS sequence"/>
</dbReference>
<evidence type="ECO:0000256" key="2">
    <source>
        <dbReference type="ARBA" id="ARBA00022670"/>
    </source>
</evidence>
<dbReference type="Gene3D" id="2.120.10.30">
    <property type="entry name" value="TolB, C-terminal domain"/>
    <property type="match status" value="2"/>
</dbReference>
<dbReference type="InterPro" id="IPR011659">
    <property type="entry name" value="WD40"/>
</dbReference>
<comment type="caution">
    <text evidence="6">The sequence shown here is derived from an EMBL/GenBank/DDBJ whole genome shotgun (WGS) entry which is preliminary data.</text>
</comment>
<dbReference type="InterPro" id="IPR001375">
    <property type="entry name" value="Peptidase_S9_cat"/>
</dbReference>
<evidence type="ECO:0000313" key="7">
    <source>
        <dbReference type="Proteomes" id="UP000448867"/>
    </source>
</evidence>
<keyword evidence="2" id="KW-0645">Protease</keyword>
<evidence type="ECO:0000256" key="1">
    <source>
        <dbReference type="ARBA" id="ARBA00010040"/>
    </source>
</evidence>
<dbReference type="InterPro" id="IPR011042">
    <property type="entry name" value="6-blade_b-propeller_TolB-like"/>
</dbReference>
<protein>
    <submittedName>
        <fullName evidence="6">Prolyl oligopeptidase family serine peptidase</fullName>
    </submittedName>
</protein>
<dbReference type="GO" id="GO:0006508">
    <property type="term" value="P:proteolysis"/>
    <property type="evidence" value="ECO:0007669"/>
    <property type="project" value="UniProtKB-KW"/>
</dbReference>
<dbReference type="Gene3D" id="3.40.50.1820">
    <property type="entry name" value="alpha/beta hydrolase"/>
    <property type="match status" value="1"/>
</dbReference>
<reference evidence="6 7" key="1">
    <citation type="submission" date="2019-11" db="EMBL/GenBank/DDBJ databases">
        <title>Bacillus lacus genome.</title>
        <authorList>
            <person name="Allen C.J."/>
            <person name="Newman J.D."/>
        </authorList>
    </citation>
    <scope>NUCLEOTIDE SEQUENCE [LARGE SCALE GENOMIC DNA]</scope>
    <source>
        <strain evidence="6 7">KCTC 33946</strain>
    </source>
</reference>
<dbReference type="EMBL" id="WKKI01000029">
    <property type="protein sequence ID" value="MRX73219.1"/>
    <property type="molecule type" value="Genomic_DNA"/>
</dbReference>
<keyword evidence="7" id="KW-1185">Reference proteome</keyword>
<sequence>MENMKKRAITAEDLYLLTSVNDPQMSPDGKKAAYVRTMICDKENRYKSNIYILDIVNGTKTQWTFGAGKDYHPRWSPDGSKLLFLSDRKGKTELYVMQSQGGEARKLPLKFAGVSEPIWSPDGSSILVTVFGEEERNAAIDEPLLVKNISYKSDAHGFLRDRKKQLILISEGTEEAEAVTDGVYNCYSGVFSPDGSRIAYLSDKREDETSPLTDIYERSLPDKNTINITKGTGVYSSISYSPDGTYMSFTGHQQKKKGATLNRIWLYRFSDSVLFELSAQLDIYIGDAAVTDFLYGTPPSLIQWTADSAGFYFLASDQGSTHLYYGSPDGYLFPVRSEEEHIYAFSVHPSTHTAIAAISSPVSPCQLYFLNFAMGNSQQMTQINDQFLRDAAVSKPEKFSFAGAAEQEVHGWVLKPSAMEEGKKYPFLLYIHGGPHAMYGNTYFHEFQMLAASGFGVLYVNPRGSHGYGQEFADLVRGDYGGNDYHDVMGAVDYAIEHYSCIDSDRLGAAGGSYGGFMTNWIIGQTNRFKAAVTQRSISNWISFFGTSDIGYYFTEGEVGWNPFEEAEKLWERSPLKYVKQMETPLLILHSEKDYRCPIEQAEQLYTALKYYGKTAEFMRFPEANHDLSRNGDLKLRIQRLHAIRDWFHRYL</sequence>
<keyword evidence="3" id="KW-0378">Hydrolase</keyword>
<comment type="similarity">
    <text evidence="1">Belongs to the peptidase S9C family.</text>
</comment>
<dbReference type="FunFam" id="3.40.50.1820:FF:000028">
    <property type="entry name" value="S9 family peptidase"/>
    <property type="match status" value="1"/>
</dbReference>
<dbReference type="RefSeq" id="WP_154308661.1">
    <property type="nucleotide sequence ID" value="NZ_WKKI01000029.1"/>
</dbReference>
<dbReference type="SUPFAM" id="SSF53474">
    <property type="entry name" value="alpha/beta-Hydrolases"/>
    <property type="match status" value="1"/>
</dbReference>
<dbReference type="PANTHER" id="PTHR42776:SF27">
    <property type="entry name" value="DIPEPTIDYL PEPTIDASE FAMILY MEMBER 6"/>
    <property type="match status" value="1"/>
</dbReference>
<proteinExistence type="inferred from homology"/>
<dbReference type="PANTHER" id="PTHR42776">
    <property type="entry name" value="SERINE PEPTIDASE S9 FAMILY MEMBER"/>
    <property type="match status" value="1"/>
</dbReference>
<dbReference type="GO" id="GO:0004252">
    <property type="term" value="F:serine-type endopeptidase activity"/>
    <property type="evidence" value="ECO:0007669"/>
    <property type="project" value="TreeGrafter"/>
</dbReference>
<feature type="domain" description="Peptidase S9 prolyl oligopeptidase catalytic" evidence="5">
    <location>
        <begin position="443"/>
        <end position="652"/>
    </location>
</feature>
<evidence type="ECO:0000259" key="5">
    <source>
        <dbReference type="Pfam" id="PF00326"/>
    </source>
</evidence>
<organism evidence="6 7">
    <name type="scientific">Metabacillus lacus</name>
    <dbReference type="NCBI Taxonomy" id="1983721"/>
    <lineage>
        <taxon>Bacteria</taxon>
        <taxon>Bacillati</taxon>
        <taxon>Bacillota</taxon>
        <taxon>Bacilli</taxon>
        <taxon>Bacillales</taxon>
        <taxon>Bacillaceae</taxon>
        <taxon>Metabacillus</taxon>
    </lineage>
</organism>
<dbReference type="Pfam" id="PF07676">
    <property type="entry name" value="PD40"/>
    <property type="match status" value="3"/>
</dbReference>
<keyword evidence="4" id="KW-0720">Serine protease</keyword>
<dbReference type="OrthoDB" id="108903at2"/>
<dbReference type="SUPFAM" id="SSF82171">
    <property type="entry name" value="DPP6 N-terminal domain-like"/>
    <property type="match status" value="1"/>
</dbReference>
<evidence type="ECO:0000313" key="6">
    <source>
        <dbReference type="EMBL" id="MRX73219.1"/>
    </source>
</evidence>
<dbReference type="InterPro" id="IPR029058">
    <property type="entry name" value="AB_hydrolase_fold"/>
</dbReference>
<accession>A0A7X2M0T4</accession>
<evidence type="ECO:0000256" key="4">
    <source>
        <dbReference type="ARBA" id="ARBA00022825"/>
    </source>
</evidence>